<feature type="signal peptide" evidence="1">
    <location>
        <begin position="1"/>
        <end position="33"/>
    </location>
</feature>
<evidence type="ECO:0000313" key="2">
    <source>
        <dbReference type="EMBL" id="WUO50662.1"/>
    </source>
</evidence>
<evidence type="ECO:0000313" key="3">
    <source>
        <dbReference type="Proteomes" id="UP001432075"/>
    </source>
</evidence>
<organism evidence="2 3">
    <name type="scientific">Streptomyces goshikiensis</name>
    <dbReference type="NCBI Taxonomy" id="1942"/>
    <lineage>
        <taxon>Bacteria</taxon>
        <taxon>Bacillati</taxon>
        <taxon>Actinomycetota</taxon>
        <taxon>Actinomycetes</taxon>
        <taxon>Kitasatosporales</taxon>
        <taxon>Streptomycetaceae</taxon>
        <taxon>Streptomyces</taxon>
    </lineage>
</organism>
<keyword evidence="3" id="KW-1185">Reference proteome</keyword>
<dbReference type="EMBL" id="CP108057">
    <property type="protein sequence ID" value="WUO50662.1"/>
    <property type="molecule type" value="Genomic_DNA"/>
</dbReference>
<feature type="chain" id="PRO_5045820507" evidence="1">
    <location>
        <begin position="34"/>
        <end position="127"/>
    </location>
</feature>
<gene>
    <name evidence="2" type="ORF">OHU17_35205</name>
</gene>
<sequence>MPLLPYGRRAGFAFVATGSALVLALTVAAPASASHGTVTVTLGEPLLTAPRVSIKDPVDNHCYTVKEVFPDAPAGSTFSSVGNHATTPINAYEGDACSGAPTATSPMGYGMFLGGAPIRSIKILSGP</sequence>
<keyword evidence="1" id="KW-0732">Signal</keyword>
<dbReference type="Proteomes" id="UP001432075">
    <property type="component" value="Chromosome"/>
</dbReference>
<evidence type="ECO:0000256" key="1">
    <source>
        <dbReference type="SAM" id="SignalP"/>
    </source>
</evidence>
<name>A0ABZ1RUY1_9ACTN</name>
<reference evidence="2" key="1">
    <citation type="submission" date="2022-10" db="EMBL/GenBank/DDBJ databases">
        <title>The complete genomes of actinobacterial strains from the NBC collection.</title>
        <authorList>
            <person name="Joergensen T.S."/>
            <person name="Alvarez Arevalo M."/>
            <person name="Sterndorff E.B."/>
            <person name="Faurdal D."/>
            <person name="Vuksanovic O."/>
            <person name="Mourched A.-S."/>
            <person name="Charusanti P."/>
            <person name="Shaw S."/>
            <person name="Blin K."/>
            <person name="Weber T."/>
        </authorList>
    </citation>
    <scope>NUCLEOTIDE SEQUENCE</scope>
    <source>
        <strain evidence="2">NBC_00283</strain>
    </source>
</reference>
<protein>
    <submittedName>
        <fullName evidence="2">Uncharacterized protein</fullName>
    </submittedName>
</protein>
<accession>A0ABZ1RUY1</accession>
<proteinExistence type="predicted"/>
<dbReference type="RefSeq" id="WP_241848064.1">
    <property type="nucleotide sequence ID" value="NZ_CP108057.1"/>
</dbReference>